<sequence>MQKIKSIFFTLCCAICTCNSMAQNPITNAKGVSDPHIRVFNDTIYLYSGHDSNPTDKIWDMKDWRVFSTTNLLDWTLEETISPNDNYMAKGTKDCWASDAATRNGQYYFYFSDRKRGIGVMSSDKPTGPFKDALGKPLVSPLHDPTIFVDNDENKTPYLVYGDKSDAYYIAELNENMISTAETPKAITITGEGWANAPAWMDKNYLFKEKDTYYLSWGQHYATSKNIYGPYKSAGVFGTGHHLDEFAHGSFFWWKGQFYHVWCYYIKNGFKFRETIMSYCHVADDGTIVTDTAFLDAHFKNGVGQYNASWDKIEAEWFYEKSLEIAKTGTKMNGFVLSNIKNDSWVKFANVNFETSPLKIEIQLKNTEGEGKIEIRENSISGRILAEVSVKINKGNQSTTLLASMKKVIGKKDIYLKFTGNKTFKTELDYFKFID</sequence>
<feature type="chain" id="PRO_5045808415" evidence="8">
    <location>
        <begin position="23"/>
        <end position="435"/>
    </location>
</feature>
<evidence type="ECO:0000313" key="10">
    <source>
        <dbReference type="EMBL" id="MFB9106774.1"/>
    </source>
</evidence>
<feature type="domain" description="CBM6" evidence="9">
    <location>
        <begin position="311"/>
        <end position="434"/>
    </location>
</feature>
<gene>
    <name evidence="10" type="ORF">ACFFU1_17835</name>
</gene>
<evidence type="ECO:0000256" key="1">
    <source>
        <dbReference type="ARBA" id="ARBA00009865"/>
    </source>
</evidence>
<dbReference type="InterPro" id="IPR008979">
    <property type="entry name" value="Galactose-bd-like_sf"/>
</dbReference>
<dbReference type="Gene3D" id="2.60.120.260">
    <property type="entry name" value="Galactose-binding domain-like"/>
    <property type="match status" value="1"/>
</dbReference>
<dbReference type="Proteomes" id="UP001589590">
    <property type="component" value="Unassembled WGS sequence"/>
</dbReference>
<feature type="signal peptide" evidence="8">
    <location>
        <begin position="1"/>
        <end position="22"/>
    </location>
</feature>
<dbReference type="PROSITE" id="PS51175">
    <property type="entry name" value="CBM6"/>
    <property type="match status" value="1"/>
</dbReference>
<evidence type="ECO:0000256" key="5">
    <source>
        <dbReference type="ARBA" id="ARBA00023277"/>
    </source>
</evidence>
<evidence type="ECO:0000259" key="9">
    <source>
        <dbReference type="PROSITE" id="PS51175"/>
    </source>
</evidence>
<dbReference type="SMART" id="SM00606">
    <property type="entry name" value="CBD_IV"/>
    <property type="match status" value="1"/>
</dbReference>
<accession>A0ABV5H4F6</accession>
<dbReference type="Pfam" id="PF04616">
    <property type="entry name" value="Glyco_hydro_43"/>
    <property type="match status" value="1"/>
</dbReference>
<proteinExistence type="inferred from homology"/>
<evidence type="ECO:0000256" key="4">
    <source>
        <dbReference type="ARBA" id="ARBA00022801"/>
    </source>
</evidence>
<dbReference type="InterPro" id="IPR006584">
    <property type="entry name" value="Cellulose-bd_IV"/>
</dbReference>
<dbReference type="Gene3D" id="2.115.10.20">
    <property type="entry name" value="Glycosyl hydrolase domain, family 43"/>
    <property type="match status" value="1"/>
</dbReference>
<dbReference type="PANTHER" id="PTHR43772">
    <property type="entry name" value="ENDO-1,4-BETA-XYLANASE"/>
    <property type="match status" value="1"/>
</dbReference>
<protein>
    <submittedName>
        <fullName evidence="10">Family 43 glycosylhydrolase</fullName>
    </submittedName>
</protein>
<comment type="similarity">
    <text evidence="1 7">Belongs to the glycosyl hydrolase 43 family.</text>
</comment>
<evidence type="ECO:0000313" key="11">
    <source>
        <dbReference type="Proteomes" id="UP001589590"/>
    </source>
</evidence>
<keyword evidence="3 8" id="KW-0732">Signal</keyword>
<dbReference type="PANTHER" id="PTHR43772:SF2">
    <property type="entry name" value="PUTATIVE (AFU_ORTHOLOGUE AFUA_2G04480)-RELATED"/>
    <property type="match status" value="1"/>
</dbReference>
<comment type="caution">
    <text evidence="10">The sequence shown here is derived from an EMBL/GenBank/DDBJ whole genome shotgun (WGS) entry which is preliminary data.</text>
</comment>
<evidence type="ECO:0000256" key="3">
    <source>
        <dbReference type="ARBA" id="ARBA00022729"/>
    </source>
</evidence>
<keyword evidence="11" id="KW-1185">Reference proteome</keyword>
<name>A0ABV5H4F6_9FLAO</name>
<dbReference type="CDD" id="cd08990">
    <property type="entry name" value="GH43_AXH_like"/>
    <property type="match status" value="1"/>
</dbReference>
<organism evidence="10 11">
    <name type="scientific">Algibacter miyuki</name>
    <dbReference type="NCBI Taxonomy" id="1306933"/>
    <lineage>
        <taxon>Bacteria</taxon>
        <taxon>Pseudomonadati</taxon>
        <taxon>Bacteroidota</taxon>
        <taxon>Flavobacteriia</taxon>
        <taxon>Flavobacteriales</taxon>
        <taxon>Flavobacteriaceae</taxon>
        <taxon>Algibacter</taxon>
    </lineage>
</organism>
<evidence type="ECO:0000256" key="7">
    <source>
        <dbReference type="RuleBase" id="RU361187"/>
    </source>
</evidence>
<dbReference type="SUPFAM" id="SSF75005">
    <property type="entry name" value="Arabinanase/levansucrase/invertase"/>
    <property type="match status" value="1"/>
</dbReference>
<keyword evidence="2" id="KW-0858">Xylan degradation</keyword>
<keyword evidence="4 7" id="KW-0378">Hydrolase</keyword>
<dbReference type="InterPro" id="IPR006710">
    <property type="entry name" value="Glyco_hydro_43"/>
</dbReference>
<keyword evidence="5" id="KW-0119">Carbohydrate metabolism</keyword>
<dbReference type="RefSeq" id="WP_290267619.1">
    <property type="nucleotide sequence ID" value="NZ_JAUFQP010000001.1"/>
</dbReference>
<dbReference type="EMBL" id="JBHMFA010000033">
    <property type="protein sequence ID" value="MFB9106774.1"/>
    <property type="molecule type" value="Genomic_DNA"/>
</dbReference>
<keyword evidence="6 7" id="KW-0326">Glycosidase</keyword>
<dbReference type="InterPro" id="IPR023296">
    <property type="entry name" value="Glyco_hydro_beta-prop_sf"/>
</dbReference>
<dbReference type="InterPro" id="IPR005084">
    <property type="entry name" value="CBM6"/>
</dbReference>
<dbReference type="SUPFAM" id="SSF49785">
    <property type="entry name" value="Galactose-binding domain-like"/>
    <property type="match status" value="1"/>
</dbReference>
<dbReference type="InterPro" id="IPR052176">
    <property type="entry name" value="Glycosyl_Hydrlase_43_Enz"/>
</dbReference>
<evidence type="ECO:0000256" key="6">
    <source>
        <dbReference type="ARBA" id="ARBA00023295"/>
    </source>
</evidence>
<dbReference type="CDD" id="cd04084">
    <property type="entry name" value="CBM6_xylanase-like"/>
    <property type="match status" value="1"/>
</dbReference>
<evidence type="ECO:0000256" key="8">
    <source>
        <dbReference type="SAM" id="SignalP"/>
    </source>
</evidence>
<reference evidence="10 11" key="1">
    <citation type="submission" date="2024-09" db="EMBL/GenBank/DDBJ databases">
        <authorList>
            <person name="Sun Q."/>
            <person name="Mori K."/>
        </authorList>
    </citation>
    <scope>NUCLEOTIDE SEQUENCE [LARGE SCALE GENOMIC DNA]</scope>
    <source>
        <strain evidence="10 11">CECT 8300</strain>
    </source>
</reference>
<keyword evidence="2" id="KW-0624">Polysaccharide degradation</keyword>
<dbReference type="Pfam" id="PF03422">
    <property type="entry name" value="CBM_6"/>
    <property type="match status" value="1"/>
</dbReference>
<evidence type="ECO:0000256" key="2">
    <source>
        <dbReference type="ARBA" id="ARBA00022651"/>
    </source>
</evidence>